<dbReference type="EMBL" id="JAHQIW010005606">
    <property type="protein sequence ID" value="KAJ1366639.1"/>
    <property type="molecule type" value="Genomic_DNA"/>
</dbReference>
<name>A0AAD5QZ87_PARTN</name>
<proteinExistence type="predicted"/>
<evidence type="ECO:0000313" key="1">
    <source>
        <dbReference type="EMBL" id="KAJ1366639.1"/>
    </source>
</evidence>
<keyword evidence="2" id="KW-1185">Reference proteome</keyword>
<dbReference type="Proteomes" id="UP001196413">
    <property type="component" value="Unassembled WGS sequence"/>
</dbReference>
<evidence type="ECO:0000313" key="2">
    <source>
        <dbReference type="Proteomes" id="UP001196413"/>
    </source>
</evidence>
<reference evidence="1" key="1">
    <citation type="submission" date="2021-06" db="EMBL/GenBank/DDBJ databases">
        <title>Parelaphostrongylus tenuis whole genome reference sequence.</title>
        <authorList>
            <person name="Garwood T.J."/>
            <person name="Larsen P.A."/>
            <person name="Fountain-Jones N.M."/>
            <person name="Garbe J.R."/>
            <person name="Macchietto M.G."/>
            <person name="Kania S.A."/>
            <person name="Gerhold R.W."/>
            <person name="Richards J.E."/>
            <person name="Wolf T.M."/>
        </authorList>
    </citation>
    <scope>NUCLEOTIDE SEQUENCE</scope>
    <source>
        <strain evidence="1">MNPRO001-30</strain>
        <tissue evidence="1">Meninges</tissue>
    </source>
</reference>
<organism evidence="1 2">
    <name type="scientific">Parelaphostrongylus tenuis</name>
    <name type="common">Meningeal worm</name>
    <dbReference type="NCBI Taxonomy" id="148309"/>
    <lineage>
        <taxon>Eukaryota</taxon>
        <taxon>Metazoa</taxon>
        <taxon>Ecdysozoa</taxon>
        <taxon>Nematoda</taxon>
        <taxon>Chromadorea</taxon>
        <taxon>Rhabditida</taxon>
        <taxon>Rhabditina</taxon>
        <taxon>Rhabditomorpha</taxon>
        <taxon>Strongyloidea</taxon>
        <taxon>Metastrongylidae</taxon>
        <taxon>Parelaphostrongylus</taxon>
    </lineage>
</organism>
<dbReference type="AlphaFoldDB" id="A0AAD5QZ87"/>
<sequence>MDNNDIAIFTLHDVHYIGFKVVLKTTKQAGSHSEKALVLLSLVLRYKVSKVLATNVSGFPLVSTCWQQS</sequence>
<accession>A0AAD5QZ87</accession>
<gene>
    <name evidence="1" type="ORF">KIN20_027359</name>
</gene>
<protein>
    <submittedName>
        <fullName evidence="1">Uncharacterized protein</fullName>
    </submittedName>
</protein>
<comment type="caution">
    <text evidence="1">The sequence shown here is derived from an EMBL/GenBank/DDBJ whole genome shotgun (WGS) entry which is preliminary data.</text>
</comment>